<feature type="compositionally biased region" description="Polar residues" evidence="1">
    <location>
        <begin position="438"/>
        <end position="447"/>
    </location>
</feature>
<proteinExistence type="predicted"/>
<feature type="compositionally biased region" description="Polar residues" evidence="1">
    <location>
        <begin position="290"/>
        <end position="303"/>
    </location>
</feature>
<dbReference type="AlphaFoldDB" id="A0A6A6JC60"/>
<gene>
    <name evidence="3" type="ORF">EI97DRAFT_503246</name>
</gene>
<keyword evidence="4" id="KW-1185">Reference proteome</keyword>
<dbReference type="PANTHER" id="PTHR22929">
    <property type="entry name" value="RNA POLYMERASE III TRANSCRIPTION INITIATION FACTOR B"/>
    <property type="match status" value="1"/>
</dbReference>
<feature type="compositionally biased region" description="Basic and acidic residues" evidence="1">
    <location>
        <begin position="521"/>
        <end position="535"/>
    </location>
</feature>
<feature type="compositionally biased region" description="Basic and acidic residues" evidence="1">
    <location>
        <begin position="144"/>
        <end position="163"/>
    </location>
</feature>
<dbReference type="EMBL" id="ML986507">
    <property type="protein sequence ID" value="KAF2273865.1"/>
    <property type="molecule type" value="Genomic_DNA"/>
</dbReference>
<feature type="compositionally biased region" description="Basic residues" evidence="1">
    <location>
        <begin position="448"/>
        <end position="457"/>
    </location>
</feature>
<feature type="compositionally biased region" description="Polar residues" evidence="1">
    <location>
        <begin position="368"/>
        <end position="379"/>
    </location>
</feature>
<dbReference type="SUPFAM" id="SSF46689">
    <property type="entry name" value="Homeodomain-like"/>
    <property type="match status" value="1"/>
</dbReference>
<evidence type="ECO:0000256" key="1">
    <source>
        <dbReference type="SAM" id="MobiDB-lite"/>
    </source>
</evidence>
<feature type="region of interest" description="Disordered" evidence="1">
    <location>
        <begin position="1"/>
        <end position="27"/>
    </location>
</feature>
<dbReference type="RefSeq" id="XP_033651404.1">
    <property type="nucleotide sequence ID" value="XM_033802776.1"/>
</dbReference>
<dbReference type="InterPro" id="IPR039467">
    <property type="entry name" value="TFIIIB_B''_Myb"/>
</dbReference>
<dbReference type="GeneID" id="54555951"/>
<feature type="compositionally biased region" description="Low complexity" evidence="1">
    <location>
        <begin position="56"/>
        <end position="90"/>
    </location>
</feature>
<protein>
    <recommendedName>
        <fullName evidence="2">Transcription factor TFIIIB component B'' Myb domain-containing protein</fullName>
    </recommendedName>
</protein>
<feature type="region of interest" description="Disordered" evidence="1">
    <location>
        <begin position="39"/>
        <end position="535"/>
    </location>
</feature>
<evidence type="ECO:0000313" key="4">
    <source>
        <dbReference type="Proteomes" id="UP000800097"/>
    </source>
</evidence>
<reference evidence="3" key="1">
    <citation type="journal article" date="2020" name="Stud. Mycol.">
        <title>101 Dothideomycetes genomes: a test case for predicting lifestyles and emergence of pathogens.</title>
        <authorList>
            <person name="Haridas S."/>
            <person name="Albert R."/>
            <person name="Binder M."/>
            <person name="Bloem J."/>
            <person name="Labutti K."/>
            <person name="Salamov A."/>
            <person name="Andreopoulos B."/>
            <person name="Baker S."/>
            <person name="Barry K."/>
            <person name="Bills G."/>
            <person name="Bluhm B."/>
            <person name="Cannon C."/>
            <person name="Castanera R."/>
            <person name="Culley D."/>
            <person name="Daum C."/>
            <person name="Ezra D."/>
            <person name="Gonzalez J."/>
            <person name="Henrissat B."/>
            <person name="Kuo A."/>
            <person name="Liang C."/>
            <person name="Lipzen A."/>
            <person name="Lutzoni F."/>
            <person name="Magnuson J."/>
            <person name="Mondo S."/>
            <person name="Nolan M."/>
            <person name="Ohm R."/>
            <person name="Pangilinan J."/>
            <person name="Park H.-J."/>
            <person name="Ramirez L."/>
            <person name="Alfaro M."/>
            <person name="Sun H."/>
            <person name="Tritt A."/>
            <person name="Yoshinaga Y."/>
            <person name="Zwiers L.-H."/>
            <person name="Turgeon B."/>
            <person name="Goodwin S."/>
            <person name="Spatafora J."/>
            <person name="Crous P."/>
            <person name="Grigoriev I."/>
        </authorList>
    </citation>
    <scope>NUCLEOTIDE SEQUENCE</scope>
    <source>
        <strain evidence="3">CBS 379.55</strain>
    </source>
</reference>
<feature type="compositionally biased region" description="Basic residues" evidence="1">
    <location>
        <begin position="46"/>
        <end position="55"/>
    </location>
</feature>
<organism evidence="3 4">
    <name type="scientific">Westerdykella ornata</name>
    <dbReference type="NCBI Taxonomy" id="318751"/>
    <lineage>
        <taxon>Eukaryota</taxon>
        <taxon>Fungi</taxon>
        <taxon>Dikarya</taxon>
        <taxon>Ascomycota</taxon>
        <taxon>Pezizomycotina</taxon>
        <taxon>Dothideomycetes</taxon>
        <taxon>Pleosporomycetidae</taxon>
        <taxon>Pleosporales</taxon>
        <taxon>Sporormiaceae</taxon>
        <taxon>Westerdykella</taxon>
    </lineage>
</organism>
<dbReference type="InterPro" id="IPR009057">
    <property type="entry name" value="Homeodomain-like_sf"/>
</dbReference>
<dbReference type="GO" id="GO:0070898">
    <property type="term" value="P:RNA polymerase III preinitiation complex assembly"/>
    <property type="evidence" value="ECO:0007669"/>
    <property type="project" value="TreeGrafter"/>
</dbReference>
<feature type="compositionally biased region" description="Polar residues" evidence="1">
    <location>
        <begin position="241"/>
        <end position="254"/>
    </location>
</feature>
<dbReference type="GO" id="GO:0000126">
    <property type="term" value="C:transcription factor TFIIIB complex"/>
    <property type="evidence" value="ECO:0007669"/>
    <property type="project" value="TreeGrafter"/>
</dbReference>
<dbReference type="Pfam" id="PF15963">
    <property type="entry name" value="Myb_DNA-bind_7"/>
    <property type="match status" value="1"/>
</dbReference>
<feature type="domain" description="Transcription factor TFIIIB component B'' Myb" evidence="2">
    <location>
        <begin position="675"/>
        <end position="748"/>
    </location>
</feature>
<evidence type="ECO:0000259" key="2">
    <source>
        <dbReference type="Pfam" id="PF15963"/>
    </source>
</evidence>
<feature type="region of interest" description="Disordered" evidence="1">
    <location>
        <begin position="778"/>
        <end position="817"/>
    </location>
</feature>
<dbReference type="GO" id="GO:0001156">
    <property type="term" value="F:TFIIIC-class transcription factor complex binding"/>
    <property type="evidence" value="ECO:0007669"/>
    <property type="project" value="TreeGrafter"/>
</dbReference>
<name>A0A6A6JC60_WESOR</name>
<feature type="compositionally biased region" description="Basic residues" evidence="1">
    <location>
        <begin position="483"/>
        <end position="493"/>
    </location>
</feature>
<evidence type="ECO:0000313" key="3">
    <source>
        <dbReference type="EMBL" id="KAF2273865.1"/>
    </source>
</evidence>
<sequence>MAMDDAEKAPPQPAAPAPENKTEVPKVTAPSFVSTFINKDTSGKKVAPKAVRRRGGAAAARPADTPATQASAITSTPSAAAPAAVEPSNALPTPAATQEVHVQDVSHIVQRADITTPPSVPTPAQITATPPPTAPVASASQREASPKRRRGEEEVAEAEHRPEAASFELPPTTSVPSAPANDSVESARSPKRRRIERVPDLQAGIISRPTPDRSQPRGLPNQDADSTQSLALGRVQVPVEDNSSPIAESDTLLQASADRPQSPEAPRTRVQEMNEGQGTSGTVEAGTETIVVNSSTAGTSASIDEQETRDEAPAVQPPASDGPVALSRGRRASKAVGPEKDAEGTVAGPRRVTRPKGRGAVEEETESPDQANMGTNPTVAPQGGPEQVAVDEGAMEWAPAQPPKKARKPRKDKGTKRKGTGALSEGDTDIPGPAASAENVTYQVQPTQRRRATRKRNTIVATADAEQSAVDEGTEPTEENRPARRKTTTKRRQAALADANADRPNAENGVQAQPARRRGRQRESTPSDAEKIRIDEESTFMASVAAVHFRTGKLSRRERAMREINWEEVKERRRKEEALGVPRLSKRSEVDEELNRAAEAYSETHHQVTGPRYEVVDGEIVVVETSATVPVDVNGEEIDAREVVEEGDLTARITTRSFLREGKRFPEQFMLPGQGTRWNRELTERFYDALQTFGTDFGMISTLFPGSTRRSIKLKFNREEKENPAGIKAALNGQRNSNWDDYLKKSGMTDDHFLDPKAIEEELNAERERMQVEIDAARAAAEEERRQRRIAGAELSEEEDAGQADGGKKKRRKREKKVVFQDAGNVEILGEIGDEEEGF</sequence>
<dbReference type="Proteomes" id="UP000800097">
    <property type="component" value="Unassembled WGS sequence"/>
</dbReference>
<dbReference type="OrthoDB" id="272624at2759"/>
<dbReference type="PANTHER" id="PTHR22929:SF0">
    <property type="entry name" value="TRANSCRIPTION FACTOR TFIIIB COMPONENT B'' HOMOLOG"/>
    <property type="match status" value="1"/>
</dbReference>
<accession>A0A6A6JC60</accession>
<feature type="compositionally biased region" description="Basic residues" evidence="1">
    <location>
        <begin position="404"/>
        <end position="419"/>
    </location>
</feature>